<evidence type="ECO:0000256" key="2">
    <source>
        <dbReference type="SAM" id="SignalP"/>
    </source>
</evidence>
<feature type="domain" description="Deoxyribonuclease NucA/NucB" evidence="3">
    <location>
        <begin position="354"/>
        <end position="427"/>
    </location>
</feature>
<organism evidence="4 5">
    <name type="scientific">Amycolatopsis samaneae</name>
    <dbReference type="NCBI Taxonomy" id="664691"/>
    <lineage>
        <taxon>Bacteria</taxon>
        <taxon>Bacillati</taxon>
        <taxon>Actinomycetota</taxon>
        <taxon>Actinomycetes</taxon>
        <taxon>Pseudonocardiales</taxon>
        <taxon>Pseudonocardiaceae</taxon>
        <taxon>Amycolatopsis</taxon>
    </lineage>
</organism>
<evidence type="ECO:0000259" key="3">
    <source>
        <dbReference type="Pfam" id="PF14040"/>
    </source>
</evidence>
<protein>
    <recommendedName>
        <fullName evidence="3">Deoxyribonuclease NucA/NucB domain-containing protein</fullName>
    </recommendedName>
</protein>
<comment type="caution">
    <text evidence="4">The sequence shown here is derived from an EMBL/GenBank/DDBJ whole genome shotgun (WGS) entry which is preliminary data.</text>
</comment>
<dbReference type="EMBL" id="JBHUKU010000009">
    <property type="protein sequence ID" value="MFD2460546.1"/>
    <property type="molecule type" value="Genomic_DNA"/>
</dbReference>
<evidence type="ECO:0000313" key="4">
    <source>
        <dbReference type="EMBL" id="MFD2460546.1"/>
    </source>
</evidence>
<feature type="region of interest" description="Disordered" evidence="1">
    <location>
        <begin position="80"/>
        <end position="99"/>
    </location>
</feature>
<dbReference type="InterPro" id="IPR029476">
    <property type="entry name" value="DNase_NucA_NucB"/>
</dbReference>
<gene>
    <name evidence="4" type="ORF">ACFSYJ_18200</name>
</gene>
<reference evidence="5" key="1">
    <citation type="journal article" date="2019" name="Int. J. Syst. Evol. Microbiol.">
        <title>The Global Catalogue of Microorganisms (GCM) 10K type strain sequencing project: providing services to taxonomists for standard genome sequencing and annotation.</title>
        <authorList>
            <consortium name="The Broad Institute Genomics Platform"/>
            <consortium name="The Broad Institute Genome Sequencing Center for Infectious Disease"/>
            <person name="Wu L."/>
            <person name="Ma J."/>
        </authorList>
    </citation>
    <scope>NUCLEOTIDE SEQUENCE [LARGE SCALE GENOMIC DNA]</scope>
    <source>
        <strain evidence="5">CGMCC 4.7643</strain>
    </source>
</reference>
<dbReference type="Proteomes" id="UP001597419">
    <property type="component" value="Unassembled WGS sequence"/>
</dbReference>
<feature type="signal peptide" evidence="2">
    <location>
        <begin position="1"/>
        <end position="20"/>
    </location>
</feature>
<accession>A0ABW5GI71</accession>
<dbReference type="RefSeq" id="WP_345393671.1">
    <property type="nucleotide sequence ID" value="NZ_BAABHG010000006.1"/>
</dbReference>
<feature type="chain" id="PRO_5045851625" description="Deoxyribonuclease NucA/NucB domain-containing protein" evidence="2">
    <location>
        <begin position="21"/>
        <end position="443"/>
    </location>
</feature>
<dbReference type="Pfam" id="PF14040">
    <property type="entry name" value="DNase_NucA_NucB"/>
    <property type="match status" value="1"/>
</dbReference>
<proteinExistence type="predicted"/>
<keyword evidence="5" id="KW-1185">Reference proteome</keyword>
<sequence length="443" mass="48892">MALLATAALVMSLAQGTASAQELRGWHQKGLVPTSAFHWDGQNLRIDEQPAAPTVPTNPTPDQMRRRVLEGGQIAGVDAAEAARSATAGAQPMANTPPTVPDAAFVSECRANPASTGRYGWIKDRFHWCSRWTAYDVTFDPRTGFSAMVIKMTVIGYGRDDGQRENVLFMTPEQAAVTGKFTPAYRFGFETACTGPTPGCGVQGGTVTKTIAEWLVDAASGTWTSWKVTSDENASTRQDKVLYHFFHFVAHLAGGQARPGNYTYATKCDSADYIPGRPKGCVFHDVVPHLQYRVHNPDGSNSIVHDVAEHIQFAFDHPDSTWPPENHPKKIPGKYTGVLDKDWVDHLERVPYGSPDHTANGKEKDRACTNPAWPDKPQAGQQCDEFPFATTVQGAAHPYYDFSVRAVSADNNRDAGLALQAYYREDRILYYDLDFFYVQILDR</sequence>
<feature type="compositionally biased region" description="Low complexity" evidence="1">
    <location>
        <begin position="80"/>
        <end position="90"/>
    </location>
</feature>
<evidence type="ECO:0000256" key="1">
    <source>
        <dbReference type="SAM" id="MobiDB-lite"/>
    </source>
</evidence>
<keyword evidence="2" id="KW-0732">Signal</keyword>
<name>A0ABW5GI71_9PSEU</name>
<evidence type="ECO:0000313" key="5">
    <source>
        <dbReference type="Proteomes" id="UP001597419"/>
    </source>
</evidence>